<dbReference type="InterPro" id="IPR051200">
    <property type="entry name" value="Host-pathogen_enzymatic-act"/>
</dbReference>
<dbReference type="PANTHER" id="PTHR47197">
    <property type="entry name" value="PROTEIN NIRF"/>
    <property type="match status" value="1"/>
</dbReference>
<keyword evidence="1" id="KW-0732">Signal</keyword>
<dbReference type="Pfam" id="PF08309">
    <property type="entry name" value="LVIVD"/>
    <property type="match status" value="3"/>
</dbReference>
<proteinExistence type="predicted"/>
<gene>
    <name evidence="2" type="ORF">SAMN02745130_00263</name>
</gene>
<dbReference type="Proteomes" id="UP000190460">
    <property type="component" value="Unassembled WGS sequence"/>
</dbReference>
<sequence>MQTFRTRVGWGCLGLVLFLSSGLNLAQAAFRAGAVIGQVSTQGSAHAVAVTADQRHLLVGVAQEGLLIMDLRSAEQPVLISKLSALQQVESIVVRGKLAFIANGAGGLAIVDLSQPSALKLLGKLDTSSYAFDLVLTPDGRTAFVADNSNGVVVIDVSQPSKPRQLAVIPTSAASAGVALSANGQTLYIADQADGIQQVDVRRPQAPVHQGHFNPAGHPQRLVVSKDGRWLFSANNEGGLSVHALQNSATIPSTQLPMRNAFAVTLSQDGQTALVADLFNGLVVVDVSRPLEPHIQQSIQTRPAVQGVAVSADQKMAYLAHTQTGLTLIRFR</sequence>
<protein>
    <submittedName>
        <fullName evidence="2">Uncharacterized conserved protein</fullName>
    </submittedName>
</protein>
<dbReference type="InterPro" id="IPR015943">
    <property type="entry name" value="WD40/YVTN_repeat-like_dom_sf"/>
</dbReference>
<reference evidence="2 3" key="1">
    <citation type="submission" date="2017-02" db="EMBL/GenBank/DDBJ databases">
        <authorList>
            <person name="Peterson S.W."/>
        </authorList>
    </citation>
    <scope>NUCLEOTIDE SEQUENCE [LARGE SCALE GENOMIC DNA]</scope>
    <source>
        <strain evidence="2 3">ATCC 49788</strain>
    </source>
</reference>
<feature type="signal peptide" evidence="1">
    <location>
        <begin position="1"/>
        <end position="28"/>
    </location>
</feature>
<dbReference type="InterPro" id="IPR013211">
    <property type="entry name" value="LVIVD"/>
</dbReference>
<name>A0A1T4VTK2_9GAMM</name>
<dbReference type="InterPro" id="IPR011048">
    <property type="entry name" value="Haem_d1_sf"/>
</dbReference>
<feature type="chain" id="PRO_5013069387" evidence="1">
    <location>
        <begin position="29"/>
        <end position="332"/>
    </location>
</feature>
<dbReference type="STRING" id="92487.SAMN02745130_00263"/>
<evidence type="ECO:0000256" key="1">
    <source>
        <dbReference type="SAM" id="SignalP"/>
    </source>
</evidence>
<dbReference type="Gene3D" id="2.130.10.10">
    <property type="entry name" value="YVTN repeat-like/Quinoprotein amine dehydrogenase"/>
    <property type="match status" value="2"/>
</dbReference>
<dbReference type="PANTHER" id="PTHR47197:SF3">
    <property type="entry name" value="DIHYDRO-HEME D1 DEHYDROGENASE"/>
    <property type="match status" value="1"/>
</dbReference>
<dbReference type="SUPFAM" id="SSF51004">
    <property type="entry name" value="C-terminal (heme d1) domain of cytochrome cd1-nitrite reductase"/>
    <property type="match status" value="1"/>
</dbReference>
<evidence type="ECO:0000313" key="2">
    <source>
        <dbReference type="EMBL" id="SKA68322.1"/>
    </source>
</evidence>
<keyword evidence="3" id="KW-1185">Reference proteome</keyword>
<dbReference type="AlphaFoldDB" id="A0A1T4VTK2"/>
<evidence type="ECO:0000313" key="3">
    <source>
        <dbReference type="Proteomes" id="UP000190460"/>
    </source>
</evidence>
<organism evidence="2 3">
    <name type="scientific">Thiothrix eikelboomii</name>
    <dbReference type="NCBI Taxonomy" id="92487"/>
    <lineage>
        <taxon>Bacteria</taxon>
        <taxon>Pseudomonadati</taxon>
        <taxon>Pseudomonadota</taxon>
        <taxon>Gammaproteobacteria</taxon>
        <taxon>Thiotrichales</taxon>
        <taxon>Thiotrichaceae</taxon>
        <taxon>Thiothrix</taxon>
    </lineage>
</organism>
<dbReference type="EMBL" id="FUYB01000001">
    <property type="protein sequence ID" value="SKA68322.1"/>
    <property type="molecule type" value="Genomic_DNA"/>
</dbReference>
<dbReference type="RefSeq" id="WP_159448542.1">
    <property type="nucleotide sequence ID" value="NZ_FUYB01000001.1"/>
</dbReference>
<dbReference type="OrthoDB" id="9790815at2"/>
<accession>A0A1T4VTK2</accession>